<dbReference type="Gene3D" id="6.10.250.2540">
    <property type="match status" value="1"/>
</dbReference>
<reference evidence="1 2" key="1">
    <citation type="submission" date="2013-12" db="EMBL/GenBank/DDBJ databases">
        <authorList>
            <person name="Cubeta M."/>
            <person name="Pakala S."/>
            <person name="Fedorova N."/>
            <person name="Thomas E."/>
            <person name="Dean R."/>
            <person name="Jabaji S."/>
            <person name="Neate S."/>
            <person name="Toda T."/>
            <person name="Tavantzis S."/>
            <person name="Vilgalys R."/>
            <person name="Bharathan N."/>
            <person name="Pakala S."/>
            <person name="Losada L.S."/>
            <person name="Zafar N."/>
            <person name="Nierman W."/>
        </authorList>
    </citation>
    <scope>NUCLEOTIDE SEQUENCE [LARGE SCALE GENOMIC DNA]</scope>
    <source>
        <strain evidence="1 2">123E</strain>
    </source>
</reference>
<keyword evidence="2" id="KW-1185">Reference proteome</keyword>
<dbReference type="HOGENOM" id="CLU_1960828_0_0_1"/>
<name>A0A074S1N8_9AGAM</name>
<dbReference type="STRING" id="1423351.A0A074S1N8"/>
<protein>
    <submittedName>
        <fullName evidence="1">Uncharacterized protein</fullName>
    </submittedName>
</protein>
<dbReference type="EMBL" id="AZST01000071">
    <property type="protein sequence ID" value="KEP53159.1"/>
    <property type="molecule type" value="Genomic_DNA"/>
</dbReference>
<dbReference type="SUPFAM" id="SSF57997">
    <property type="entry name" value="Tropomyosin"/>
    <property type="match status" value="1"/>
</dbReference>
<evidence type="ECO:0000313" key="1">
    <source>
        <dbReference type="EMBL" id="KEP53159.1"/>
    </source>
</evidence>
<evidence type="ECO:0000313" key="2">
    <source>
        <dbReference type="Proteomes" id="UP000027456"/>
    </source>
</evidence>
<proteinExistence type="predicted"/>
<organism evidence="1 2">
    <name type="scientific">Rhizoctonia solani 123E</name>
    <dbReference type="NCBI Taxonomy" id="1423351"/>
    <lineage>
        <taxon>Eukaryota</taxon>
        <taxon>Fungi</taxon>
        <taxon>Dikarya</taxon>
        <taxon>Basidiomycota</taxon>
        <taxon>Agaricomycotina</taxon>
        <taxon>Agaricomycetes</taxon>
        <taxon>Cantharellales</taxon>
        <taxon>Ceratobasidiaceae</taxon>
        <taxon>Rhizoctonia</taxon>
    </lineage>
</organism>
<dbReference type="Proteomes" id="UP000027456">
    <property type="component" value="Unassembled WGS sequence"/>
</dbReference>
<dbReference type="OrthoDB" id="2122982at2759"/>
<comment type="caution">
    <text evidence="1">The sequence shown here is derived from an EMBL/GenBank/DDBJ whole genome shotgun (WGS) entry which is preliminary data.</text>
</comment>
<gene>
    <name evidence="1" type="ORF">V565_034570</name>
</gene>
<dbReference type="Gene3D" id="3.90.20.10">
    <property type="match status" value="1"/>
</dbReference>
<accession>A0A074S1N8</accession>
<dbReference type="AlphaFoldDB" id="A0A074S1N8"/>
<sequence length="128" mass="14557">MSFIMTTRDVDTDLAKLDKRFDGVIKRFDAVGERFNAIDKRFNTIDERFNAIDERFNAIDERLGAVEATCASLVKEVTEVSVRLEGQSHQILDLANNFQTFSETMGSDMKDMRTNLKNIVEMLSKGTP</sequence>